<sequence length="55" mass="6163">MGMAYRDMTPEEISEAEKLQANIPEPEPTPEERLNTLETTTDDIVRMLADIIGGE</sequence>
<organism evidence="2">
    <name type="scientific">Myoviridae sp. cte5Z19</name>
    <dbReference type="NCBI Taxonomy" id="2825145"/>
    <lineage>
        <taxon>Viruses</taxon>
        <taxon>Duplodnaviria</taxon>
        <taxon>Heunggongvirae</taxon>
        <taxon>Uroviricota</taxon>
        <taxon>Caudoviricetes</taxon>
    </lineage>
</organism>
<evidence type="ECO:0000256" key="1">
    <source>
        <dbReference type="SAM" id="MobiDB-lite"/>
    </source>
</evidence>
<reference evidence="2" key="1">
    <citation type="journal article" date="2021" name="Proc. Natl. Acad. Sci. U.S.A.">
        <title>A Catalog of Tens of Thousands of Viruses from Human Metagenomes Reveals Hidden Associations with Chronic Diseases.</title>
        <authorList>
            <person name="Tisza M.J."/>
            <person name="Buck C.B."/>
        </authorList>
    </citation>
    <scope>NUCLEOTIDE SEQUENCE</scope>
    <source>
        <strain evidence="2">Cte5Z19</strain>
    </source>
</reference>
<protein>
    <submittedName>
        <fullName evidence="2">Uncharacterized protein</fullName>
    </submittedName>
</protein>
<evidence type="ECO:0000313" key="2">
    <source>
        <dbReference type="EMBL" id="DAD98191.1"/>
    </source>
</evidence>
<dbReference type="EMBL" id="BK015255">
    <property type="protein sequence ID" value="DAD98191.1"/>
    <property type="molecule type" value="Genomic_DNA"/>
</dbReference>
<proteinExistence type="predicted"/>
<name>A0A8S5NUV5_9CAUD</name>
<feature type="region of interest" description="Disordered" evidence="1">
    <location>
        <begin position="1"/>
        <end position="33"/>
    </location>
</feature>
<accession>A0A8S5NUV5</accession>